<evidence type="ECO:0000256" key="2">
    <source>
        <dbReference type="ARBA" id="ARBA00022801"/>
    </source>
</evidence>
<dbReference type="AlphaFoldDB" id="A0A8J3NNN3"/>
<proteinExistence type="predicted"/>
<evidence type="ECO:0000256" key="3">
    <source>
        <dbReference type="SAM" id="MobiDB-lite"/>
    </source>
</evidence>
<dbReference type="Proteomes" id="UP000619293">
    <property type="component" value="Unassembled WGS sequence"/>
</dbReference>
<comment type="caution">
    <text evidence="5">The sequence shown here is derived from an EMBL/GenBank/DDBJ whole genome shotgun (WGS) entry which is preliminary data.</text>
</comment>
<feature type="region of interest" description="Disordered" evidence="3">
    <location>
        <begin position="1"/>
        <end position="115"/>
    </location>
</feature>
<dbReference type="GO" id="GO:0004252">
    <property type="term" value="F:serine-type endopeptidase activity"/>
    <property type="evidence" value="ECO:0007669"/>
    <property type="project" value="InterPro"/>
</dbReference>
<evidence type="ECO:0000313" key="6">
    <source>
        <dbReference type="Proteomes" id="UP000619293"/>
    </source>
</evidence>
<dbReference type="PANTHER" id="PTHR43343">
    <property type="entry name" value="PEPTIDASE S12"/>
    <property type="match status" value="1"/>
</dbReference>
<keyword evidence="6" id="KW-1185">Reference proteome</keyword>
<dbReference type="PANTHER" id="PTHR43343:SF3">
    <property type="entry name" value="PROTEASE DO-LIKE 8, CHLOROPLASTIC"/>
    <property type="match status" value="1"/>
</dbReference>
<organism evidence="5 6">
    <name type="scientific">Catellatospora chokoriensis</name>
    <dbReference type="NCBI Taxonomy" id="310353"/>
    <lineage>
        <taxon>Bacteria</taxon>
        <taxon>Bacillati</taxon>
        <taxon>Actinomycetota</taxon>
        <taxon>Actinomycetes</taxon>
        <taxon>Micromonosporales</taxon>
        <taxon>Micromonosporaceae</taxon>
        <taxon>Catellatospora</taxon>
    </lineage>
</organism>
<dbReference type="RefSeq" id="WP_191841771.1">
    <property type="nucleotide sequence ID" value="NZ_BAAALB010000015.1"/>
</dbReference>
<dbReference type="PRINTS" id="PR00834">
    <property type="entry name" value="PROTEASES2C"/>
</dbReference>
<sequence length="492" mass="48180">MSEYDKPQTAAQPTEPVDTAAVPPRPEATAGTVPGTPAHAASDDTAVTAPQAVAPAAGLPVEPAPATWPQPAVAAQPGPQPPAHAYPAPAYPQSAPPSGYPQSAQPGSAYPGTPAGYPTSGYPAAGYPTGSYPTAGQPAWTPPGTPGKSVGGTIAKVALGSVAAVVLALGSGVAGAVIATNYAEDGKITVSSGSTAAAPVVDRSSLAGVAKAMQPSVVNISTGSGEGSGIVLTEDGYILTNNHVVAGAQNQDVTVTLSSGKKVPAKVVGTDPRTDLGVVKANTNGLTLAPFGNSDQVAVGDTVLAIGSPLGLRGSVTAGIISARDRTISVGEGRSTSLSGLLQTDAPINPGNSGGALVNTKGEVIGINTAIATNGSSDGNIGVGFAIPSNKAKGIAEQIMNGKPVSHPYLGVSVTASNDGGAAVSAVTENSPANKAGLQKGDIISKFNGKIINDSDDLVSAVQSGTVGQQVTVEFTRNGEAKTATVTLGEAS</sequence>
<feature type="domain" description="PDZ" evidence="4">
    <location>
        <begin position="398"/>
        <end position="454"/>
    </location>
</feature>
<dbReference type="SUPFAM" id="SSF50494">
    <property type="entry name" value="Trypsin-like serine proteases"/>
    <property type="match status" value="1"/>
</dbReference>
<dbReference type="SUPFAM" id="SSF50156">
    <property type="entry name" value="PDZ domain-like"/>
    <property type="match status" value="1"/>
</dbReference>
<keyword evidence="2" id="KW-0378">Hydrolase</keyword>
<dbReference type="InterPro" id="IPR001940">
    <property type="entry name" value="Peptidase_S1C"/>
</dbReference>
<dbReference type="PROSITE" id="PS50106">
    <property type="entry name" value="PDZ"/>
    <property type="match status" value="1"/>
</dbReference>
<evidence type="ECO:0000259" key="4">
    <source>
        <dbReference type="PROSITE" id="PS50106"/>
    </source>
</evidence>
<dbReference type="InterPro" id="IPR009003">
    <property type="entry name" value="Peptidase_S1_PA"/>
</dbReference>
<dbReference type="SMART" id="SM00228">
    <property type="entry name" value="PDZ"/>
    <property type="match status" value="1"/>
</dbReference>
<dbReference type="InterPro" id="IPR036034">
    <property type="entry name" value="PDZ_sf"/>
</dbReference>
<dbReference type="InterPro" id="IPR051201">
    <property type="entry name" value="Chloro_Bact_Ser_Proteases"/>
</dbReference>
<accession>A0A8J3NNN3</accession>
<feature type="compositionally biased region" description="Low complexity" evidence="3">
    <location>
        <begin position="43"/>
        <end position="57"/>
    </location>
</feature>
<dbReference type="Gene3D" id="2.40.10.120">
    <property type="match status" value="1"/>
</dbReference>
<reference evidence="5 6" key="1">
    <citation type="submission" date="2021-01" db="EMBL/GenBank/DDBJ databases">
        <title>Whole genome shotgun sequence of Catellatospora chokoriensis NBRC 107358.</title>
        <authorList>
            <person name="Komaki H."/>
            <person name="Tamura T."/>
        </authorList>
    </citation>
    <scope>NUCLEOTIDE SEQUENCE [LARGE SCALE GENOMIC DNA]</scope>
    <source>
        <strain evidence="5 6">NBRC 107358</strain>
    </source>
</reference>
<dbReference type="GO" id="GO:0006508">
    <property type="term" value="P:proteolysis"/>
    <property type="evidence" value="ECO:0007669"/>
    <property type="project" value="UniProtKB-KW"/>
</dbReference>
<keyword evidence="1" id="KW-0645">Protease</keyword>
<name>A0A8J3NNN3_9ACTN</name>
<gene>
    <name evidence="5" type="ORF">Cch02nite_05890</name>
</gene>
<dbReference type="Gene3D" id="2.30.42.10">
    <property type="match status" value="1"/>
</dbReference>
<dbReference type="Pfam" id="PF13180">
    <property type="entry name" value="PDZ_2"/>
    <property type="match status" value="1"/>
</dbReference>
<protein>
    <submittedName>
        <fullName evidence="5">Peptidase S1</fullName>
    </submittedName>
</protein>
<evidence type="ECO:0000256" key="1">
    <source>
        <dbReference type="ARBA" id="ARBA00022670"/>
    </source>
</evidence>
<dbReference type="InterPro" id="IPR001478">
    <property type="entry name" value="PDZ"/>
</dbReference>
<dbReference type="Pfam" id="PF13365">
    <property type="entry name" value="Trypsin_2"/>
    <property type="match status" value="1"/>
</dbReference>
<dbReference type="EMBL" id="BONG01000002">
    <property type="protein sequence ID" value="GIF87145.1"/>
    <property type="molecule type" value="Genomic_DNA"/>
</dbReference>
<evidence type="ECO:0000313" key="5">
    <source>
        <dbReference type="EMBL" id="GIF87145.1"/>
    </source>
</evidence>